<feature type="transmembrane region" description="Helical" evidence="1">
    <location>
        <begin position="49"/>
        <end position="66"/>
    </location>
</feature>
<dbReference type="AlphaFoldDB" id="A0AAD5PBD0"/>
<keyword evidence="1" id="KW-0472">Membrane</keyword>
<sequence length="67" mass="7982">MLLLFLPHLLLHLLLPLKNIKLIRGFLLLLLWVVLHHHHSNSLYEIKSFSYGFLMVFSFCLIMFSFV</sequence>
<keyword evidence="3" id="KW-1185">Reference proteome</keyword>
<gene>
    <name evidence="2" type="ORF">BDA99DRAFT_518686</name>
</gene>
<comment type="caution">
    <text evidence="2">The sequence shown here is derived from an EMBL/GenBank/DDBJ whole genome shotgun (WGS) entry which is preliminary data.</text>
</comment>
<feature type="transmembrane region" description="Helical" evidence="1">
    <location>
        <begin position="20"/>
        <end position="37"/>
    </location>
</feature>
<evidence type="ECO:0000313" key="2">
    <source>
        <dbReference type="EMBL" id="KAI9254546.1"/>
    </source>
</evidence>
<proteinExistence type="predicted"/>
<dbReference type="EMBL" id="JAIXMP010000024">
    <property type="protein sequence ID" value="KAI9254546.1"/>
    <property type="molecule type" value="Genomic_DNA"/>
</dbReference>
<protein>
    <submittedName>
        <fullName evidence="2">Uncharacterized protein</fullName>
    </submittedName>
</protein>
<dbReference type="Proteomes" id="UP001209540">
    <property type="component" value="Unassembled WGS sequence"/>
</dbReference>
<evidence type="ECO:0000256" key="1">
    <source>
        <dbReference type="SAM" id="Phobius"/>
    </source>
</evidence>
<reference evidence="2" key="2">
    <citation type="submission" date="2023-02" db="EMBL/GenBank/DDBJ databases">
        <authorList>
            <consortium name="DOE Joint Genome Institute"/>
            <person name="Mondo S.J."/>
            <person name="Chang Y."/>
            <person name="Wang Y."/>
            <person name="Ahrendt S."/>
            <person name="Andreopoulos W."/>
            <person name="Barry K."/>
            <person name="Beard J."/>
            <person name="Benny G.L."/>
            <person name="Blankenship S."/>
            <person name="Bonito G."/>
            <person name="Cuomo C."/>
            <person name="Desiro A."/>
            <person name="Gervers K.A."/>
            <person name="Hundley H."/>
            <person name="Kuo A."/>
            <person name="LaButti K."/>
            <person name="Lang B.F."/>
            <person name="Lipzen A."/>
            <person name="O'Donnell K."/>
            <person name="Pangilinan J."/>
            <person name="Reynolds N."/>
            <person name="Sandor L."/>
            <person name="Smith M.W."/>
            <person name="Tsang A."/>
            <person name="Grigoriev I.V."/>
            <person name="Stajich J.E."/>
            <person name="Spatafora J.W."/>
        </authorList>
    </citation>
    <scope>NUCLEOTIDE SEQUENCE</scope>
    <source>
        <strain evidence="2">RSA 2281</strain>
    </source>
</reference>
<evidence type="ECO:0000313" key="3">
    <source>
        <dbReference type="Proteomes" id="UP001209540"/>
    </source>
</evidence>
<keyword evidence="1" id="KW-0812">Transmembrane</keyword>
<name>A0AAD5PBD0_9FUNG</name>
<reference evidence="2" key="1">
    <citation type="journal article" date="2022" name="IScience">
        <title>Evolution of zygomycete secretomes and the origins of terrestrial fungal ecologies.</title>
        <authorList>
            <person name="Chang Y."/>
            <person name="Wang Y."/>
            <person name="Mondo S."/>
            <person name="Ahrendt S."/>
            <person name="Andreopoulos W."/>
            <person name="Barry K."/>
            <person name="Beard J."/>
            <person name="Benny G.L."/>
            <person name="Blankenship S."/>
            <person name="Bonito G."/>
            <person name="Cuomo C."/>
            <person name="Desiro A."/>
            <person name="Gervers K.A."/>
            <person name="Hundley H."/>
            <person name="Kuo A."/>
            <person name="LaButti K."/>
            <person name="Lang B.F."/>
            <person name="Lipzen A."/>
            <person name="O'Donnell K."/>
            <person name="Pangilinan J."/>
            <person name="Reynolds N."/>
            <person name="Sandor L."/>
            <person name="Smith M.E."/>
            <person name="Tsang A."/>
            <person name="Grigoriev I.V."/>
            <person name="Stajich J.E."/>
            <person name="Spatafora J.W."/>
        </authorList>
    </citation>
    <scope>NUCLEOTIDE SEQUENCE</scope>
    <source>
        <strain evidence="2">RSA 2281</strain>
    </source>
</reference>
<accession>A0AAD5PBD0</accession>
<organism evidence="2 3">
    <name type="scientific">Phascolomyces articulosus</name>
    <dbReference type="NCBI Taxonomy" id="60185"/>
    <lineage>
        <taxon>Eukaryota</taxon>
        <taxon>Fungi</taxon>
        <taxon>Fungi incertae sedis</taxon>
        <taxon>Mucoromycota</taxon>
        <taxon>Mucoromycotina</taxon>
        <taxon>Mucoromycetes</taxon>
        <taxon>Mucorales</taxon>
        <taxon>Lichtheimiaceae</taxon>
        <taxon>Phascolomyces</taxon>
    </lineage>
</organism>
<keyword evidence="1" id="KW-1133">Transmembrane helix</keyword>